<protein>
    <recommendedName>
        <fullName evidence="7">Pirin family protein</fullName>
    </recommendedName>
</protein>
<dbReference type="Gene3D" id="2.60.120.10">
    <property type="entry name" value="Jelly Rolls"/>
    <property type="match status" value="2"/>
</dbReference>
<dbReference type="InterPro" id="IPR012093">
    <property type="entry name" value="Pirin"/>
</dbReference>
<dbReference type="PANTHER" id="PTHR43212">
    <property type="entry name" value="QUERCETIN 2,3-DIOXYGENASE"/>
    <property type="match status" value="1"/>
</dbReference>
<dbReference type="EMBL" id="JAASQL010000007">
    <property type="protein sequence ID" value="NIJ46486.1"/>
    <property type="molecule type" value="Genomic_DNA"/>
</dbReference>
<dbReference type="Pfam" id="PF17954">
    <property type="entry name" value="Pirin_C_2"/>
    <property type="match status" value="1"/>
</dbReference>
<feature type="domain" description="Pirin N-terminal" evidence="3">
    <location>
        <begin position="10"/>
        <end position="120"/>
    </location>
</feature>
<dbReference type="RefSeq" id="WP_167190704.1">
    <property type="nucleotide sequence ID" value="NZ_JAASQL010000007.1"/>
</dbReference>
<keyword evidence="6" id="KW-1185">Reference proteome</keyword>
<proteinExistence type="inferred from homology"/>
<accession>A0ABX0UH20</accession>
<comment type="similarity">
    <text evidence="1 2">Belongs to the pirin family.</text>
</comment>
<dbReference type="PANTHER" id="PTHR43212:SF3">
    <property type="entry name" value="QUERCETIN 2,3-DIOXYGENASE"/>
    <property type="match status" value="1"/>
</dbReference>
<evidence type="ECO:0000256" key="1">
    <source>
        <dbReference type="ARBA" id="ARBA00008416"/>
    </source>
</evidence>
<dbReference type="InterPro" id="IPR041602">
    <property type="entry name" value="Quercetinase_C"/>
</dbReference>
<name>A0ABX0UH20_9FLAO</name>
<organism evidence="5 6">
    <name type="scientific">Wenyingzhuangia heitensis</name>
    <dbReference type="NCBI Taxonomy" id="1487859"/>
    <lineage>
        <taxon>Bacteria</taxon>
        <taxon>Pseudomonadati</taxon>
        <taxon>Bacteroidota</taxon>
        <taxon>Flavobacteriia</taxon>
        <taxon>Flavobacteriales</taxon>
        <taxon>Flavobacteriaceae</taxon>
        <taxon>Wenyingzhuangia</taxon>
    </lineage>
</organism>
<comment type="caution">
    <text evidence="5">The sequence shown here is derived from an EMBL/GenBank/DDBJ whole genome shotgun (WGS) entry which is preliminary data.</text>
</comment>
<gene>
    <name evidence="5" type="ORF">FHR24_002974</name>
</gene>
<dbReference type="InterPro" id="IPR011051">
    <property type="entry name" value="RmlC_Cupin_sf"/>
</dbReference>
<evidence type="ECO:0000313" key="6">
    <source>
        <dbReference type="Proteomes" id="UP000745859"/>
    </source>
</evidence>
<dbReference type="SUPFAM" id="SSF51182">
    <property type="entry name" value="RmlC-like cupins"/>
    <property type="match status" value="1"/>
</dbReference>
<dbReference type="InterPro" id="IPR003829">
    <property type="entry name" value="Pirin_N_dom"/>
</dbReference>
<evidence type="ECO:0000256" key="2">
    <source>
        <dbReference type="RuleBase" id="RU003457"/>
    </source>
</evidence>
<sequence length="237" mass="27035">MNTVIHKAETRGHANHGWLNSYHTFSFSGYHNPERMNFGVLRVLNDDQVHSGSGFGKHPHENMEIISIPLEGDLEHQDSMGNISVIKEGDVQVMSAGTGIYHSERNRNPNKDVKFLQIWIIPNQKGVEPRYDQISTKEIQKENQFYQVLSPNKDDQGVWVHQDAWFSLGKFTKETTIEYTLKKEGNGVYVFVLEGNIDVNSELLSKRDGMGIWNTKNFNLTAKEGANVLLMEVPMFL</sequence>
<dbReference type="Proteomes" id="UP000745859">
    <property type="component" value="Unassembled WGS sequence"/>
</dbReference>
<feature type="domain" description="Quercetin 2,3-dioxygenase C-terminal cupin" evidence="4">
    <location>
        <begin position="148"/>
        <end position="233"/>
    </location>
</feature>
<evidence type="ECO:0000313" key="5">
    <source>
        <dbReference type="EMBL" id="NIJ46486.1"/>
    </source>
</evidence>
<dbReference type="PIRSF" id="PIRSF006232">
    <property type="entry name" value="Pirin"/>
    <property type="match status" value="1"/>
</dbReference>
<evidence type="ECO:0000259" key="4">
    <source>
        <dbReference type="Pfam" id="PF17954"/>
    </source>
</evidence>
<evidence type="ECO:0000259" key="3">
    <source>
        <dbReference type="Pfam" id="PF02678"/>
    </source>
</evidence>
<dbReference type="Pfam" id="PF02678">
    <property type="entry name" value="Pirin"/>
    <property type="match status" value="1"/>
</dbReference>
<evidence type="ECO:0008006" key="7">
    <source>
        <dbReference type="Google" id="ProtNLM"/>
    </source>
</evidence>
<dbReference type="InterPro" id="IPR014710">
    <property type="entry name" value="RmlC-like_jellyroll"/>
</dbReference>
<dbReference type="CDD" id="cd02910">
    <property type="entry name" value="cupin_Yhhw_N"/>
    <property type="match status" value="1"/>
</dbReference>
<reference evidence="5 6" key="1">
    <citation type="submission" date="2020-03" db="EMBL/GenBank/DDBJ databases">
        <title>Genomic Encyclopedia of Type Strains, Phase IV (KMG-IV): sequencing the most valuable type-strain genomes for metagenomic binning, comparative biology and taxonomic classification.</title>
        <authorList>
            <person name="Goeker M."/>
        </authorList>
    </citation>
    <scope>NUCLEOTIDE SEQUENCE [LARGE SCALE GENOMIC DNA]</scope>
    <source>
        <strain evidence="5 6">DSM 101599</strain>
    </source>
</reference>